<protein>
    <submittedName>
        <fullName evidence="2">Fructoselysine 3-epimerase</fullName>
    </submittedName>
</protein>
<dbReference type="PANTHER" id="PTHR12110">
    <property type="entry name" value="HYDROXYPYRUVATE ISOMERASE"/>
    <property type="match status" value="1"/>
</dbReference>
<dbReference type="NCBIfam" id="NF007360">
    <property type="entry name" value="PRK09856.1"/>
    <property type="match status" value="1"/>
</dbReference>
<dbReference type="EMBL" id="WSGM01000100">
    <property type="protein sequence ID" value="KAE9726748.1"/>
    <property type="molecule type" value="Genomic_DNA"/>
</dbReference>
<feature type="domain" description="Xylose isomerase-like TIM barrel" evidence="1">
    <location>
        <begin position="1"/>
        <end position="173"/>
    </location>
</feature>
<name>A0A6N6WTF0_ECOLX</name>
<reference evidence="2 3" key="1">
    <citation type="submission" date="2019-10" db="EMBL/GenBank/DDBJ databases">
        <title>Antimicrobial-resistant enteric bacteria are widely distributed amongst people, animals and the environment in northern Tanzania.</title>
        <authorList>
            <person name="Subbiah M."/>
            <person name="Call D.R."/>
        </authorList>
    </citation>
    <scope>NUCLEOTIDE SEQUENCE [LARGE SCALE GENOMIC DNA]</scope>
    <source>
        <strain evidence="2 3">TzEc067</strain>
    </source>
</reference>
<dbReference type="InterPro" id="IPR050312">
    <property type="entry name" value="IolE/XylAMocC-like"/>
</dbReference>
<dbReference type="Gene3D" id="3.20.20.150">
    <property type="entry name" value="Divalent-metal-dependent TIM barrel enzymes"/>
    <property type="match status" value="1"/>
</dbReference>
<gene>
    <name evidence="2" type="primary">frlC</name>
    <name evidence="2" type="ORF">GP711_24775</name>
</gene>
<evidence type="ECO:0000313" key="2">
    <source>
        <dbReference type="EMBL" id="KAE9726748.1"/>
    </source>
</evidence>
<accession>A0A6N6WTF0</accession>
<evidence type="ECO:0000259" key="1">
    <source>
        <dbReference type="Pfam" id="PF01261"/>
    </source>
</evidence>
<dbReference type="Pfam" id="PF01261">
    <property type="entry name" value="AP_endonuc_2"/>
    <property type="match status" value="1"/>
</dbReference>
<dbReference type="PANTHER" id="PTHR12110:SF21">
    <property type="entry name" value="XYLOSE ISOMERASE-LIKE TIM BARREL DOMAIN-CONTAINING PROTEIN"/>
    <property type="match status" value="1"/>
</dbReference>
<dbReference type="RefSeq" id="WP_158117545.1">
    <property type="nucleotide sequence ID" value="NZ_WSGM01000100.1"/>
</dbReference>
<evidence type="ECO:0000313" key="3">
    <source>
        <dbReference type="Proteomes" id="UP000437875"/>
    </source>
</evidence>
<sequence>DMATEMNAGYTLISAAHAGYLTPPNVIWGRLAENLSELCEYAENIGMDLILEPLTPYESNVVCNANDVLHALALVPSPRLFSMVDICAPYVQAEPVMSYFDKLGDKLRHLHIVDSDGASDTHYIPGEGKMPLRELMRDIIERGYEGYCTVELVTMYMNESRLYARQALERFRALLPEDER</sequence>
<organism evidence="2 3">
    <name type="scientific">Escherichia coli</name>
    <dbReference type="NCBI Taxonomy" id="562"/>
    <lineage>
        <taxon>Bacteria</taxon>
        <taxon>Pseudomonadati</taxon>
        <taxon>Pseudomonadota</taxon>
        <taxon>Gammaproteobacteria</taxon>
        <taxon>Enterobacterales</taxon>
        <taxon>Enterobacteriaceae</taxon>
        <taxon>Escherichia</taxon>
    </lineage>
</organism>
<feature type="non-terminal residue" evidence="2">
    <location>
        <position position="1"/>
    </location>
</feature>
<dbReference type="SUPFAM" id="SSF51658">
    <property type="entry name" value="Xylose isomerase-like"/>
    <property type="match status" value="1"/>
</dbReference>
<dbReference type="AlphaFoldDB" id="A0A6N6WTF0"/>
<proteinExistence type="predicted"/>
<dbReference type="Proteomes" id="UP000437875">
    <property type="component" value="Unassembled WGS sequence"/>
</dbReference>
<dbReference type="InterPro" id="IPR036237">
    <property type="entry name" value="Xyl_isomerase-like_sf"/>
</dbReference>
<comment type="caution">
    <text evidence="2">The sequence shown here is derived from an EMBL/GenBank/DDBJ whole genome shotgun (WGS) entry which is preliminary data.</text>
</comment>
<dbReference type="InterPro" id="IPR013022">
    <property type="entry name" value="Xyl_isomerase-like_TIM-brl"/>
</dbReference>